<dbReference type="InterPro" id="IPR036249">
    <property type="entry name" value="Thioredoxin-like_sf"/>
</dbReference>
<sequence length="92" mass="10142">MQELTLYSTWGCHLCEQAEALLADAGMAFAVVDIIDDEQLMQRFRVHIPVLAAGDALLYWPFDAVSVAGFLQNAQVLQNTQGDNTQGLKDTK</sequence>
<evidence type="ECO:0000313" key="2">
    <source>
        <dbReference type="Proteomes" id="UP000034228"/>
    </source>
</evidence>
<dbReference type="PATRIC" id="fig|336831.14.peg.3193"/>
<reference evidence="1 2" key="1">
    <citation type="submission" date="2015-03" db="EMBL/GenBank/DDBJ databases">
        <title>Draft genome sequences of two protease-producing strains of Arsukibacterium isolated from two cold and alkaline environments.</title>
        <authorList>
            <person name="Lylloff J.E."/>
            <person name="Skov L.B."/>
            <person name="Jepsen M."/>
            <person name="Hallin P.F."/>
            <person name="Sorensen S.J."/>
            <person name="Stougaard P."/>
            <person name="Glaring M.A."/>
        </authorList>
    </citation>
    <scope>NUCLEOTIDE SEQUENCE [LARGE SCALE GENOMIC DNA]</scope>
    <source>
        <strain evidence="1 2">GCM72</strain>
    </source>
</reference>
<dbReference type="STRING" id="336831.WG68_04385"/>
<dbReference type="SUPFAM" id="SSF52833">
    <property type="entry name" value="Thioredoxin-like"/>
    <property type="match status" value="1"/>
</dbReference>
<proteinExistence type="predicted"/>
<dbReference type="InterPro" id="IPR008554">
    <property type="entry name" value="Glutaredoxin-like"/>
</dbReference>
<evidence type="ECO:0000313" key="1">
    <source>
        <dbReference type="EMBL" id="KKO46726.1"/>
    </source>
</evidence>
<protein>
    <submittedName>
        <fullName evidence="1">Glutaredoxin</fullName>
    </submittedName>
</protein>
<keyword evidence="2" id="KW-1185">Reference proteome</keyword>
<dbReference type="RefSeq" id="WP_046556617.1">
    <property type="nucleotide sequence ID" value="NZ_LAHO01000003.1"/>
</dbReference>
<dbReference type="Gene3D" id="3.40.30.10">
    <property type="entry name" value="Glutaredoxin"/>
    <property type="match status" value="1"/>
</dbReference>
<gene>
    <name evidence="1" type="ORF">WG68_04385</name>
</gene>
<dbReference type="EMBL" id="LAHO01000003">
    <property type="protein sequence ID" value="KKO46726.1"/>
    <property type="molecule type" value="Genomic_DNA"/>
</dbReference>
<organism evidence="1 2">
    <name type="scientific">Arsukibacterium ikkense</name>
    <dbReference type="NCBI Taxonomy" id="336831"/>
    <lineage>
        <taxon>Bacteria</taxon>
        <taxon>Pseudomonadati</taxon>
        <taxon>Pseudomonadota</taxon>
        <taxon>Gammaproteobacteria</taxon>
        <taxon>Chromatiales</taxon>
        <taxon>Chromatiaceae</taxon>
        <taxon>Arsukibacterium</taxon>
    </lineage>
</organism>
<dbReference type="OrthoDB" id="8537427at2"/>
<dbReference type="AlphaFoldDB" id="A0A0M2V7Z3"/>
<dbReference type="Pfam" id="PF05768">
    <property type="entry name" value="Glrx-like"/>
    <property type="match status" value="1"/>
</dbReference>
<accession>A0A0M2V7Z3</accession>
<dbReference type="Proteomes" id="UP000034228">
    <property type="component" value="Unassembled WGS sequence"/>
</dbReference>
<comment type="caution">
    <text evidence="1">The sequence shown here is derived from an EMBL/GenBank/DDBJ whole genome shotgun (WGS) entry which is preliminary data.</text>
</comment>
<name>A0A0M2V7Z3_9GAMM</name>